<dbReference type="SUPFAM" id="SSF47616">
    <property type="entry name" value="GST C-terminal domain-like"/>
    <property type="match status" value="1"/>
</dbReference>
<dbReference type="InterPro" id="IPR036282">
    <property type="entry name" value="Glutathione-S-Trfase_C_sf"/>
</dbReference>
<dbReference type="InterPro" id="IPR040079">
    <property type="entry name" value="Glutathione_S-Trfase"/>
</dbReference>
<dbReference type="CDD" id="cd00570">
    <property type="entry name" value="GST_N_family"/>
    <property type="match status" value="1"/>
</dbReference>
<dbReference type="InterPro" id="IPR036249">
    <property type="entry name" value="Thioredoxin-like_sf"/>
</dbReference>
<protein>
    <recommendedName>
        <fullName evidence="7">GST N-terminal domain-containing protein</fullName>
    </recommendedName>
</protein>
<dbReference type="Pfam" id="PF13410">
    <property type="entry name" value="GST_C_2"/>
    <property type="match status" value="1"/>
</dbReference>
<evidence type="ECO:0000256" key="4">
    <source>
        <dbReference type="ARBA" id="ARBA00024194"/>
    </source>
</evidence>
<dbReference type="PANTHER" id="PTHR44420:SF2">
    <property type="entry name" value="GLUTATHIONE S-TRANSFERASE DHAR2-RELATED"/>
    <property type="match status" value="1"/>
</dbReference>
<dbReference type="PROSITE" id="PS50404">
    <property type="entry name" value="GST_NTER"/>
    <property type="match status" value="1"/>
</dbReference>
<evidence type="ECO:0000256" key="6">
    <source>
        <dbReference type="ARBA" id="ARBA00049544"/>
    </source>
</evidence>
<keyword evidence="1" id="KW-0216">Detoxification</keyword>
<evidence type="ECO:0000313" key="8">
    <source>
        <dbReference type="EMBL" id="KAK8935296.1"/>
    </source>
</evidence>
<dbReference type="GO" id="GO:0033355">
    <property type="term" value="P:ascorbate glutathione cycle"/>
    <property type="evidence" value="ECO:0007669"/>
    <property type="project" value="InterPro"/>
</dbReference>
<keyword evidence="9" id="KW-1185">Reference proteome</keyword>
<accession>A0AAP0G3A0</accession>
<dbReference type="SUPFAM" id="SSF52833">
    <property type="entry name" value="Thioredoxin-like"/>
    <property type="match status" value="1"/>
</dbReference>
<dbReference type="SFLD" id="SFLDG00358">
    <property type="entry name" value="Main_(cytGST)"/>
    <property type="match status" value="1"/>
</dbReference>
<dbReference type="AlphaFoldDB" id="A0AAP0G3A0"/>
<dbReference type="GO" id="GO:0004364">
    <property type="term" value="F:glutathione transferase activity"/>
    <property type="evidence" value="ECO:0007669"/>
    <property type="project" value="UniProtKB-EC"/>
</dbReference>
<dbReference type="InterPro" id="IPR044627">
    <property type="entry name" value="DHAR1/2/3/4"/>
</dbReference>
<dbReference type="Proteomes" id="UP001418222">
    <property type="component" value="Unassembled WGS sequence"/>
</dbReference>
<dbReference type="SFLD" id="SFLDS00019">
    <property type="entry name" value="Glutathione_Transferase_(cytos"/>
    <property type="match status" value="1"/>
</dbReference>
<dbReference type="FunFam" id="1.20.1050.10:FF:000029">
    <property type="entry name" value="Glutathione S-transferase DHAR3, chloroplastic"/>
    <property type="match status" value="1"/>
</dbReference>
<reference evidence="8 9" key="1">
    <citation type="journal article" date="2022" name="Nat. Plants">
        <title>Genomes of leafy and leafless Platanthera orchids illuminate the evolution of mycoheterotrophy.</title>
        <authorList>
            <person name="Li M.H."/>
            <person name="Liu K.W."/>
            <person name="Li Z."/>
            <person name="Lu H.C."/>
            <person name="Ye Q.L."/>
            <person name="Zhang D."/>
            <person name="Wang J.Y."/>
            <person name="Li Y.F."/>
            <person name="Zhong Z.M."/>
            <person name="Liu X."/>
            <person name="Yu X."/>
            <person name="Liu D.K."/>
            <person name="Tu X.D."/>
            <person name="Liu B."/>
            <person name="Hao Y."/>
            <person name="Liao X.Y."/>
            <person name="Jiang Y.T."/>
            <person name="Sun W.H."/>
            <person name="Chen J."/>
            <person name="Chen Y.Q."/>
            <person name="Ai Y."/>
            <person name="Zhai J.W."/>
            <person name="Wu S.S."/>
            <person name="Zhou Z."/>
            <person name="Hsiao Y.Y."/>
            <person name="Wu W.L."/>
            <person name="Chen Y.Y."/>
            <person name="Lin Y.F."/>
            <person name="Hsu J.L."/>
            <person name="Li C.Y."/>
            <person name="Wang Z.W."/>
            <person name="Zhao X."/>
            <person name="Zhong W.Y."/>
            <person name="Ma X.K."/>
            <person name="Ma L."/>
            <person name="Huang J."/>
            <person name="Chen G.Z."/>
            <person name="Huang M.Z."/>
            <person name="Huang L."/>
            <person name="Peng D.H."/>
            <person name="Luo Y.B."/>
            <person name="Zou S.Q."/>
            <person name="Chen S.P."/>
            <person name="Lan S."/>
            <person name="Tsai W.C."/>
            <person name="Van de Peer Y."/>
            <person name="Liu Z.J."/>
        </authorList>
    </citation>
    <scope>NUCLEOTIDE SEQUENCE [LARGE SCALE GENOMIC DNA]</scope>
    <source>
        <strain evidence="8">Lor287</strain>
    </source>
</reference>
<evidence type="ECO:0000256" key="2">
    <source>
        <dbReference type="ARBA" id="ARBA00022679"/>
    </source>
</evidence>
<name>A0AAP0G3A0_9ASPA</name>
<dbReference type="Gene3D" id="3.40.30.10">
    <property type="entry name" value="Glutaredoxin"/>
    <property type="match status" value="1"/>
</dbReference>
<feature type="domain" description="GST N-terminal" evidence="7">
    <location>
        <begin position="78"/>
        <end position="157"/>
    </location>
</feature>
<sequence>MKLGVGRRKPNFVMPARRRTRFMTENHFCYKNNANPEKRPTCSIDCLEALLTRNNTLLHLKMAADSLPDPVQVIVKSVPGSTDTLGDCPFCQRVLLTLEEKKIPYETKLVDLSNKPEWFLKINPEGKVPVFKIAEGEWIADSDVITQIIEEKYPNPSFATPAEKASVGSKIFSSFVAFLKSKDPDDGSEQALLNELQALDEHLKINGPYINGEDISAADFSLAPKLFHLEVALDHFKDWRIPENLTYVNAYTKLLFNRDSFAKTKPAANEFVIAGWAPKVNA</sequence>
<evidence type="ECO:0000313" key="9">
    <source>
        <dbReference type="Proteomes" id="UP001418222"/>
    </source>
</evidence>
<dbReference type="Gene3D" id="1.20.1050.10">
    <property type="match status" value="1"/>
</dbReference>
<dbReference type="Pfam" id="PF13409">
    <property type="entry name" value="GST_N_2"/>
    <property type="match status" value="1"/>
</dbReference>
<dbReference type="PANTHER" id="PTHR44420">
    <property type="entry name" value="GLUTATHIONE S-TRANSFERASE DHAR2-RELATED"/>
    <property type="match status" value="1"/>
</dbReference>
<comment type="catalytic activity">
    <reaction evidence="5">
        <text>RX + glutathione = an S-substituted glutathione + a halide anion + H(+)</text>
        <dbReference type="Rhea" id="RHEA:16437"/>
        <dbReference type="ChEBI" id="CHEBI:15378"/>
        <dbReference type="ChEBI" id="CHEBI:16042"/>
        <dbReference type="ChEBI" id="CHEBI:17792"/>
        <dbReference type="ChEBI" id="CHEBI:57925"/>
        <dbReference type="ChEBI" id="CHEBI:90779"/>
        <dbReference type="EC" id="2.5.1.18"/>
    </reaction>
</comment>
<dbReference type="EMBL" id="JBBWWQ010000011">
    <property type="protein sequence ID" value="KAK8935296.1"/>
    <property type="molecule type" value="Genomic_DNA"/>
</dbReference>
<dbReference type="FunFam" id="3.40.30.10:FF:000102">
    <property type="entry name" value="Glutathione S-transferase DHAR3 chloroplastic"/>
    <property type="match status" value="1"/>
</dbReference>
<evidence type="ECO:0000256" key="3">
    <source>
        <dbReference type="ARBA" id="ARBA00023002"/>
    </source>
</evidence>
<dbReference type="InterPro" id="IPR004045">
    <property type="entry name" value="Glutathione_S-Trfase_N"/>
</dbReference>
<comment type="similarity">
    <text evidence="4">Belongs to the GST superfamily. DHAR family.</text>
</comment>
<keyword evidence="3" id="KW-0560">Oxidoreductase</keyword>
<evidence type="ECO:0000259" key="7">
    <source>
        <dbReference type="PROSITE" id="PS50404"/>
    </source>
</evidence>
<evidence type="ECO:0000256" key="1">
    <source>
        <dbReference type="ARBA" id="ARBA00022575"/>
    </source>
</evidence>
<dbReference type="CDD" id="cd03201">
    <property type="entry name" value="GST_C_DHAR"/>
    <property type="match status" value="1"/>
</dbReference>
<organism evidence="8 9">
    <name type="scientific">Platanthera zijinensis</name>
    <dbReference type="NCBI Taxonomy" id="2320716"/>
    <lineage>
        <taxon>Eukaryota</taxon>
        <taxon>Viridiplantae</taxon>
        <taxon>Streptophyta</taxon>
        <taxon>Embryophyta</taxon>
        <taxon>Tracheophyta</taxon>
        <taxon>Spermatophyta</taxon>
        <taxon>Magnoliopsida</taxon>
        <taxon>Liliopsida</taxon>
        <taxon>Asparagales</taxon>
        <taxon>Orchidaceae</taxon>
        <taxon>Orchidoideae</taxon>
        <taxon>Orchideae</taxon>
        <taxon>Orchidinae</taxon>
        <taxon>Platanthera</taxon>
    </lineage>
</organism>
<gene>
    <name evidence="8" type="ORF">KSP39_PZI013363</name>
</gene>
<comment type="caution">
    <text evidence="8">The sequence shown here is derived from an EMBL/GenBank/DDBJ whole genome shotgun (WGS) entry which is preliminary data.</text>
</comment>
<evidence type="ECO:0000256" key="5">
    <source>
        <dbReference type="ARBA" id="ARBA00047960"/>
    </source>
</evidence>
<dbReference type="GO" id="GO:0045174">
    <property type="term" value="F:glutathione dehydrogenase (ascorbate) activity"/>
    <property type="evidence" value="ECO:0007669"/>
    <property type="project" value="UniProtKB-EC"/>
</dbReference>
<comment type="catalytic activity">
    <reaction evidence="6">
        <text>L-dehydroascorbate + 2 glutathione = glutathione disulfide + L-ascorbate</text>
        <dbReference type="Rhea" id="RHEA:24424"/>
        <dbReference type="ChEBI" id="CHEBI:38290"/>
        <dbReference type="ChEBI" id="CHEBI:57925"/>
        <dbReference type="ChEBI" id="CHEBI:58297"/>
        <dbReference type="ChEBI" id="CHEBI:58539"/>
        <dbReference type="EC" id="1.8.5.1"/>
    </reaction>
</comment>
<keyword evidence="2" id="KW-0808">Transferase</keyword>
<proteinExistence type="inferred from homology"/>